<dbReference type="SFLD" id="SFLDG01114">
    <property type="entry name" value="phosphomethylpyrimidine_syntha"/>
    <property type="match status" value="1"/>
</dbReference>
<dbReference type="GO" id="GO:0009228">
    <property type="term" value="P:thiamine biosynthetic process"/>
    <property type="evidence" value="ECO:0007669"/>
    <property type="project" value="InterPro"/>
</dbReference>
<name>A0A062V898_9EURY</name>
<dbReference type="AlphaFoldDB" id="A0A062V898"/>
<protein>
    <submittedName>
        <fullName evidence="9">Thiamine biosynthesis protein ThiC</fullName>
    </submittedName>
</protein>
<dbReference type="PANTHER" id="PTHR30557">
    <property type="entry name" value="THIAMINE BIOSYNTHESIS PROTEIN THIC"/>
    <property type="match status" value="1"/>
</dbReference>
<dbReference type="Gene3D" id="6.10.250.620">
    <property type="match status" value="1"/>
</dbReference>
<evidence type="ECO:0000256" key="3">
    <source>
        <dbReference type="ARBA" id="ARBA00022691"/>
    </source>
</evidence>
<organism evidence="9 10">
    <name type="scientific">Candidatus Methanoperedens nitratireducens</name>
    <dbReference type="NCBI Taxonomy" id="1392998"/>
    <lineage>
        <taxon>Archaea</taxon>
        <taxon>Methanobacteriati</taxon>
        <taxon>Methanobacteriota</taxon>
        <taxon>Stenosarchaea group</taxon>
        <taxon>Methanomicrobia</taxon>
        <taxon>Methanosarcinales</taxon>
        <taxon>ANME-2 cluster</taxon>
        <taxon>Candidatus Methanoperedentaceae</taxon>
        <taxon>Candidatus Methanoperedens</taxon>
    </lineage>
</organism>
<dbReference type="Pfam" id="PF01964">
    <property type="entry name" value="ThiC_Rad_SAM"/>
    <property type="match status" value="1"/>
</dbReference>
<evidence type="ECO:0000256" key="6">
    <source>
        <dbReference type="ARBA" id="ARBA00023004"/>
    </source>
</evidence>
<evidence type="ECO:0000256" key="1">
    <source>
        <dbReference type="ARBA" id="ARBA00001966"/>
    </source>
</evidence>
<dbReference type="Proteomes" id="UP000027153">
    <property type="component" value="Unassembled WGS sequence"/>
</dbReference>
<dbReference type="GO" id="GO:0016829">
    <property type="term" value="F:lyase activity"/>
    <property type="evidence" value="ECO:0007669"/>
    <property type="project" value="UniProtKB-KW"/>
</dbReference>
<keyword evidence="6" id="KW-0408">Iron</keyword>
<comment type="caution">
    <text evidence="9">The sequence shown here is derived from an EMBL/GenBank/DDBJ whole genome shotgun (WGS) entry which is preliminary data.</text>
</comment>
<dbReference type="Gene3D" id="3.20.20.540">
    <property type="entry name" value="Radical SAM ThiC family, central domain"/>
    <property type="match status" value="1"/>
</dbReference>
<dbReference type="EMBL" id="JMIY01000004">
    <property type="protein sequence ID" value="KCZ71974.1"/>
    <property type="molecule type" value="Genomic_DNA"/>
</dbReference>
<evidence type="ECO:0000313" key="10">
    <source>
        <dbReference type="Proteomes" id="UP000027153"/>
    </source>
</evidence>
<evidence type="ECO:0000256" key="8">
    <source>
        <dbReference type="ARBA" id="ARBA00023239"/>
    </source>
</evidence>
<dbReference type="SFLD" id="SFLDF00407">
    <property type="entry name" value="phosphomethylpyrimidine_syntha"/>
    <property type="match status" value="1"/>
</dbReference>
<dbReference type="RefSeq" id="WP_048091072.1">
    <property type="nucleotide sequence ID" value="NZ_JMIY01000004.1"/>
</dbReference>
<keyword evidence="4" id="KW-0479">Metal-binding</keyword>
<keyword evidence="7" id="KW-0411">Iron-sulfur</keyword>
<dbReference type="InterPro" id="IPR038521">
    <property type="entry name" value="ThiC/Bza_core_dom"/>
</dbReference>
<keyword evidence="10" id="KW-1185">Reference proteome</keyword>
<sequence length="409" mass="44583">MRTQIEQAKDRAVTPQMEVVAEAEGIDIHVLLSRIAEGSIAIMSRGKKSVGIGRGLATKVNVNIGTSSLRINPDEEVEKARIAERYGADTLTDLSMGGNITGIRKRIFDNTTLPVTTIPIYQAVAEKGLGNMTQEDIVQNIRQQAEEGVSSFVLHCIDSKTLGMLKGGKRIMGMVSKGGSITSAYMLINNCENPFIENFDMILKTLKKYDIVLSLGNTMRSGCIHDTRDRAQLEEIRQNVRLAKRANEEGVQVIIEGMGGHVRADRIAEYVKFHKRCSSFPLFVAGPLPTDVAVGYDHIAGAVGASMAGGAGADYLCYITPSEHLGLPGPEQVKEGLIAFKIAAHIGDSIKYGPNERDMHLAKKRAELDWEGQLNYAIDSERARELAPEEGPCTMCGDFCAIKLMKGFL</sequence>
<comment type="cofactor">
    <cofactor evidence="1">
        <name>[4Fe-4S] cluster</name>
        <dbReference type="ChEBI" id="CHEBI:49883"/>
    </cofactor>
</comment>
<accession>A0A062V898</accession>
<evidence type="ECO:0000256" key="2">
    <source>
        <dbReference type="ARBA" id="ARBA00022485"/>
    </source>
</evidence>
<reference evidence="9 10" key="1">
    <citation type="journal article" date="2013" name="Nature">
        <title>Anaerobic oxidation of methane coupled to nitrate reduction in a novel archaeal lineage.</title>
        <authorList>
            <person name="Haroon M.F."/>
            <person name="Hu S."/>
            <person name="Shi Y."/>
            <person name="Imelfort M."/>
            <person name="Keller J."/>
            <person name="Hugenholtz P."/>
            <person name="Yuan Z."/>
            <person name="Tyson G.W."/>
        </authorList>
    </citation>
    <scope>NUCLEOTIDE SEQUENCE [LARGE SCALE GENOMIC DNA]</scope>
    <source>
        <strain evidence="9 10">ANME-2d</strain>
    </source>
</reference>
<dbReference type="InterPro" id="IPR002817">
    <property type="entry name" value="ThiC/BzaA/B"/>
</dbReference>
<dbReference type="PATRIC" id="fig|1392998.3.peg.2034"/>
<dbReference type="SFLD" id="SFLDS00113">
    <property type="entry name" value="Radical_SAM_Phosphomethylpyrim"/>
    <property type="match status" value="1"/>
</dbReference>
<keyword evidence="2" id="KW-0004">4Fe-4S</keyword>
<gene>
    <name evidence="9" type="ORF">ANME2D_02031</name>
</gene>
<dbReference type="GO" id="GO:0051539">
    <property type="term" value="F:4 iron, 4 sulfur cluster binding"/>
    <property type="evidence" value="ECO:0007669"/>
    <property type="project" value="UniProtKB-KW"/>
</dbReference>
<keyword evidence="8" id="KW-0456">Lyase</keyword>
<evidence type="ECO:0000256" key="4">
    <source>
        <dbReference type="ARBA" id="ARBA00022723"/>
    </source>
</evidence>
<evidence type="ECO:0000313" key="9">
    <source>
        <dbReference type="EMBL" id="KCZ71974.1"/>
    </source>
</evidence>
<dbReference type="PANTHER" id="PTHR30557:SF1">
    <property type="entry name" value="PHOSPHOMETHYLPYRIMIDINE SYNTHASE, CHLOROPLASTIC"/>
    <property type="match status" value="1"/>
</dbReference>
<evidence type="ECO:0000256" key="7">
    <source>
        <dbReference type="ARBA" id="ARBA00023014"/>
    </source>
</evidence>
<keyword evidence="3" id="KW-0949">S-adenosyl-L-methionine</keyword>
<proteinExistence type="predicted"/>
<dbReference type="NCBIfam" id="NF009895">
    <property type="entry name" value="PRK13352.1"/>
    <property type="match status" value="1"/>
</dbReference>
<keyword evidence="5" id="KW-0862">Zinc</keyword>
<evidence type="ECO:0000256" key="5">
    <source>
        <dbReference type="ARBA" id="ARBA00022833"/>
    </source>
</evidence>
<dbReference type="OrthoDB" id="117679at2157"/>
<dbReference type="GO" id="GO:0046872">
    <property type="term" value="F:metal ion binding"/>
    <property type="evidence" value="ECO:0007669"/>
    <property type="project" value="UniProtKB-KW"/>
</dbReference>